<dbReference type="AlphaFoldDB" id="A0A3N1D5Y5"/>
<feature type="region of interest" description="Disordered" evidence="1">
    <location>
        <begin position="106"/>
        <end position="143"/>
    </location>
</feature>
<protein>
    <submittedName>
        <fullName evidence="3">Uncharacterized protein</fullName>
    </submittedName>
</protein>
<keyword evidence="2" id="KW-0732">Signal</keyword>
<gene>
    <name evidence="3" type="ORF">EDD29_6553</name>
</gene>
<evidence type="ECO:0000313" key="3">
    <source>
        <dbReference type="EMBL" id="ROO88869.1"/>
    </source>
</evidence>
<feature type="signal peptide" evidence="2">
    <location>
        <begin position="1"/>
        <end position="19"/>
    </location>
</feature>
<organism evidence="3 4">
    <name type="scientific">Actinocorallia herbida</name>
    <dbReference type="NCBI Taxonomy" id="58109"/>
    <lineage>
        <taxon>Bacteria</taxon>
        <taxon>Bacillati</taxon>
        <taxon>Actinomycetota</taxon>
        <taxon>Actinomycetes</taxon>
        <taxon>Streptosporangiales</taxon>
        <taxon>Thermomonosporaceae</taxon>
        <taxon>Actinocorallia</taxon>
    </lineage>
</organism>
<evidence type="ECO:0000256" key="2">
    <source>
        <dbReference type="SAM" id="SignalP"/>
    </source>
</evidence>
<evidence type="ECO:0000256" key="1">
    <source>
        <dbReference type="SAM" id="MobiDB-lite"/>
    </source>
</evidence>
<keyword evidence="4" id="KW-1185">Reference proteome</keyword>
<dbReference type="Proteomes" id="UP000272400">
    <property type="component" value="Unassembled WGS sequence"/>
</dbReference>
<dbReference type="EMBL" id="RJKE01000001">
    <property type="protein sequence ID" value="ROO88869.1"/>
    <property type="molecule type" value="Genomic_DNA"/>
</dbReference>
<proteinExistence type="predicted"/>
<sequence length="178" mass="19016">MRVRTVSTAAALITVAALSSCTDGSGPALPRAALPAADPTPTRPLIEPWPVPARRAEGWTTLVRTSLRTGDALLGPIPVHEKWVSFQLTCAGKGAFRLTHWTRVDTRDGGSRDQGAGTDTTSLPCAKGPLRTRLRTSSPDGENFRTNALGTGSLMLGVKAPPTMRWYLRMDESPVNTP</sequence>
<feature type="chain" id="PRO_5038895083" evidence="2">
    <location>
        <begin position="20"/>
        <end position="178"/>
    </location>
</feature>
<comment type="caution">
    <text evidence="3">The sequence shown here is derived from an EMBL/GenBank/DDBJ whole genome shotgun (WGS) entry which is preliminary data.</text>
</comment>
<reference evidence="3 4" key="1">
    <citation type="submission" date="2018-11" db="EMBL/GenBank/DDBJ databases">
        <title>Sequencing the genomes of 1000 actinobacteria strains.</title>
        <authorList>
            <person name="Klenk H.-P."/>
        </authorList>
    </citation>
    <scope>NUCLEOTIDE SEQUENCE [LARGE SCALE GENOMIC DNA]</scope>
    <source>
        <strain evidence="3 4">DSM 44254</strain>
    </source>
</reference>
<evidence type="ECO:0000313" key="4">
    <source>
        <dbReference type="Proteomes" id="UP000272400"/>
    </source>
</evidence>
<dbReference type="PROSITE" id="PS51257">
    <property type="entry name" value="PROKAR_LIPOPROTEIN"/>
    <property type="match status" value="1"/>
</dbReference>
<name>A0A3N1D5Y5_9ACTN</name>
<accession>A0A3N1D5Y5</accession>
<dbReference type="RefSeq" id="WP_123668054.1">
    <property type="nucleotide sequence ID" value="NZ_RJKE01000001.1"/>
</dbReference>